<dbReference type="STRING" id="553207.HMPREF0299_5744"/>
<sequence length="312" mass="33775">MISFSLGWVFSYHNAMNENDRVSASWEEEDRAAFQVGGVDRELSPEQQLEQLATYIHAHYEAPAKNPPWSDDPSDPVAADTFDARLPDRLTHSAMLMLGAAVDHSMPGVAFAQGVTAQSVPEINAQVFVPESPNGRYAVSLHPGGWWKGSGVALENAWRPEVAAVAQLSGVTMVDVDYPLVPEASLPEVMSAVADAAAWARRQAGWVGAWGYSSGGALAVLCAQLFDALALTFPHLDLTVLPDDVRAGVDEFPTTLPPTFIQVASNDTIAGRYEWAEALAVKVTEYVSEHRVSTPKVARQRVMDVAEFLKSV</sequence>
<evidence type="ECO:0000313" key="2">
    <source>
        <dbReference type="EMBL" id="EFM50089.1"/>
    </source>
</evidence>
<reference evidence="2" key="1">
    <citation type="submission" date="2010-08" db="EMBL/GenBank/DDBJ databases">
        <authorList>
            <person name="Harkins D.M."/>
            <person name="Madupu R."/>
            <person name="Durkin A.S."/>
            <person name="Torralba M."/>
            <person name="Methe B."/>
            <person name="Sutton G.G."/>
            <person name="Nelson K.E."/>
        </authorList>
    </citation>
    <scope>NUCLEOTIDE SEQUENCE [LARGE SCALE GENOMIC DNA]</scope>
    <source>
        <strain evidence="2">ATCC 14266</strain>
    </source>
</reference>
<gene>
    <name evidence="2" type="ORF">HMPREF0299_5744</name>
</gene>
<dbReference type="InterPro" id="IPR013094">
    <property type="entry name" value="AB_hydrolase_3"/>
</dbReference>
<feature type="domain" description="Alpha/beta hydrolase fold-3" evidence="1">
    <location>
        <begin position="139"/>
        <end position="228"/>
    </location>
</feature>
<dbReference type="EMBL" id="ACSH02000002">
    <property type="protein sequence ID" value="EFM50089.1"/>
    <property type="molecule type" value="Genomic_DNA"/>
</dbReference>
<keyword evidence="3" id="KW-1185">Reference proteome</keyword>
<protein>
    <recommendedName>
        <fullName evidence="1">Alpha/beta hydrolase fold-3 domain-containing protein</fullName>
    </recommendedName>
</protein>
<dbReference type="Pfam" id="PF07859">
    <property type="entry name" value="Abhydrolase_3"/>
    <property type="match status" value="1"/>
</dbReference>
<dbReference type="Proteomes" id="UP000004218">
    <property type="component" value="Unassembled WGS sequence"/>
</dbReference>
<dbReference type="eggNOG" id="COG0657">
    <property type="taxonomic scope" value="Bacteria"/>
</dbReference>
<evidence type="ECO:0000313" key="3">
    <source>
        <dbReference type="Proteomes" id="UP000004218"/>
    </source>
</evidence>
<organism evidence="2 3">
    <name type="scientific">Corynebacterium matruchotii ATCC 14266</name>
    <dbReference type="NCBI Taxonomy" id="553207"/>
    <lineage>
        <taxon>Bacteria</taxon>
        <taxon>Bacillati</taxon>
        <taxon>Actinomycetota</taxon>
        <taxon>Actinomycetes</taxon>
        <taxon>Mycobacteriales</taxon>
        <taxon>Corynebacteriaceae</taxon>
        <taxon>Corynebacterium</taxon>
    </lineage>
</organism>
<dbReference type="AlphaFoldDB" id="E0DBQ7"/>
<proteinExistence type="predicted"/>
<dbReference type="InterPro" id="IPR029058">
    <property type="entry name" value="AB_hydrolase_fold"/>
</dbReference>
<dbReference type="Gene3D" id="3.40.50.1820">
    <property type="entry name" value="alpha/beta hydrolase"/>
    <property type="match status" value="1"/>
</dbReference>
<comment type="caution">
    <text evidence="2">The sequence shown here is derived from an EMBL/GenBank/DDBJ whole genome shotgun (WGS) entry which is preliminary data.</text>
</comment>
<dbReference type="SUPFAM" id="SSF53474">
    <property type="entry name" value="alpha/beta-Hydrolases"/>
    <property type="match status" value="1"/>
</dbReference>
<accession>E0DBQ7</accession>
<dbReference type="GO" id="GO:0016787">
    <property type="term" value="F:hydrolase activity"/>
    <property type="evidence" value="ECO:0007669"/>
    <property type="project" value="InterPro"/>
</dbReference>
<name>E0DBQ7_9CORY</name>
<evidence type="ECO:0000259" key="1">
    <source>
        <dbReference type="Pfam" id="PF07859"/>
    </source>
</evidence>